<protein>
    <submittedName>
        <fullName evidence="2">Transcriptional regulator</fullName>
    </submittedName>
</protein>
<name>A0A939ML32_9MICO</name>
<proteinExistence type="predicted"/>
<feature type="domain" description="GAF" evidence="1">
    <location>
        <begin position="127"/>
        <end position="227"/>
    </location>
</feature>
<evidence type="ECO:0000259" key="1">
    <source>
        <dbReference type="Pfam" id="PF01590"/>
    </source>
</evidence>
<accession>A0A939ML32</accession>
<dbReference type="Proteomes" id="UP000664382">
    <property type="component" value="Unassembled WGS sequence"/>
</dbReference>
<keyword evidence="3" id="KW-1185">Reference proteome</keyword>
<evidence type="ECO:0000313" key="2">
    <source>
        <dbReference type="EMBL" id="MBO1901905.1"/>
    </source>
</evidence>
<sequence>MRENPWVAVNRGASVQERKRTVALAHELLLAERSSGTVALTGVEDPSRRAGMRRIVLDSWARSAPRLDPDRLPDQDIPAEAELRARRSAHPLHPLLPVLRRLLIAEAEDAGLLVAVGDASGRLLWVEGDHRLRAEAEAMGFVAGAEWSERVVGTSAPGTAIALDHGVQVMGAEHFNRHVHRWSCTAAPVHDPVTGSVLGVIDITGGDEAVEPQTLTLIEAAVAVLETELRLTALRAMVEPATNPTLTAARRRTSPELSVLGAAAHRLRADASARETRLSLRHAEILLLLAWHPDGLSSRRLAELIYGSPDSEGTLRAELVRLRQQLSGLRTGLELLPKPYRLSAPLGSDAARVLRLLHRGSHRQALGLAAGPVLPDSNSPGVLEIRDRVAGSLREAMLADAAVDVLEAYARSDHAVDDPEIWWALLRRLPARSPKRAQVVAHLEHLAGSD</sequence>
<gene>
    <name evidence="2" type="ORF">J4H92_08080</name>
</gene>
<dbReference type="InterPro" id="IPR003018">
    <property type="entry name" value="GAF"/>
</dbReference>
<dbReference type="Pfam" id="PF01590">
    <property type="entry name" value="GAF"/>
    <property type="match status" value="1"/>
</dbReference>
<comment type="caution">
    <text evidence="2">The sequence shown here is derived from an EMBL/GenBank/DDBJ whole genome shotgun (WGS) entry which is preliminary data.</text>
</comment>
<evidence type="ECO:0000313" key="3">
    <source>
        <dbReference type="Proteomes" id="UP000664382"/>
    </source>
</evidence>
<reference evidence="2" key="1">
    <citation type="submission" date="2021-03" db="EMBL/GenBank/DDBJ databases">
        <title>Leucobacter chromiisoli sp. nov., isolated from chromium-containing soil of chemical plant.</title>
        <authorList>
            <person name="Xu Z."/>
        </authorList>
    </citation>
    <scope>NUCLEOTIDE SEQUENCE</scope>
    <source>
        <strain evidence="2">S27</strain>
    </source>
</reference>
<dbReference type="AlphaFoldDB" id="A0A939ML32"/>
<dbReference type="InterPro" id="IPR029016">
    <property type="entry name" value="GAF-like_dom_sf"/>
</dbReference>
<dbReference type="Gene3D" id="3.30.450.40">
    <property type="match status" value="1"/>
</dbReference>
<dbReference type="EMBL" id="JAGDYM010000009">
    <property type="protein sequence ID" value="MBO1901905.1"/>
    <property type="molecule type" value="Genomic_DNA"/>
</dbReference>
<organism evidence="2 3">
    <name type="scientific">Leucobacter weissii</name>
    <dbReference type="NCBI Taxonomy" id="1983706"/>
    <lineage>
        <taxon>Bacteria</taxon>
        <taxon>Bacillati</taxon>
        <taxon>Actinomycetota</taxon>
        <taxon>Actinomycetes</taxon>
        <taxon>Micrococcales</taxon>
        <taxon>Microbacteriaceae</taxon>
        <taxon>Leucobacter</taxon>
    </lineage>
</organism>
<dbReference type="RefSeq" id="WP_208097667.1">
    <property type="nucleotide sequence ID" value="NZ_JAGDYM010000009.1"/>
</dbReference>